<accession>A0A3N1NXS1</accession>
<keyword evidence="4" id="KW-1185">Reference proteome</keyword>
<dbReference type="InterPro" id="IPR051450">
    <property type="entry name" value="Gfo/Idh/MocA_Oxidoreductases"/>
</dbReference>
<evidence type="ECO:0000259" key="2">
    <source>
        <dbReference type="Pfam" id="PF02894"/>
    </source>
</evidence>
<feature type="domain" description="Gfo/Idh/MocA-like oxidoreductase N-terminal" evidence="1">
    <location>
        <begin position="42"/>
        <end position="162"/>
    </location>
</feature>
<dbReference type="InterPro" id="IPR004104">
    <property type="entry name" value="Gfo/Idh/MocA-like_OxRdtase_C"/>
</dbReference>
<evidence type="ECO:0000313" key="3">
    <source>
        <dbReference type="EMBL" id="ROQ20973.1"/>
    </source>
</evidence>
<dbReference type="InterPro" id="IPR006311">
    <property type="entry name" value="TAT_signal"/>
</dbReference>
<organism evidence="3 4">
    <name type="scientific">Marinimicrobium koreense</name>
    <dbReference type="NCBI Taxonomy" id="306545"/>
    <lineage>
        <taxon>Bacteria</taxon>
        <taxon>Pseudomonadati</taxon>
        <taxon>Pseudomonadota</taxon>
        <taxon>Gammaproteobacteria</taxon>
        <taxon>Cellvibrionales</taxon>
        <taxon>Cellvibrionaceae</taxon>
        <taxon>Marinimicrobium</taxon>
    </lineage>
</organism>
<dbReference type="Pfam" id="PF02894">
    <property type="entry name" value="GFO_IDH_MocA_C"/>
    <property type="match status" value="1"/>
</dbReference>
<sequence length="476" mass="54285">MSKSTSLIDRRAFLRGSGQILAGTALVSSSAGAMAEKASRKMRVALVGTGIRGIRFWGRDLVQGFSDAVEFVGLCDTNPGRLQFAQDYIGVDCPTFTDIDALLDSGPIDMVMVTTDDASHDEIIVKALDRNINVITEKPMTTDEHKCAAIQKAVERSDAELIMSFNYRYGHMFTSLKEVLDRKEIGDVVSVDFNWYLNTYHGASYFRRWHGLREKGGTLLLHKSAHHFDLLNWFIESDPVEVSAYGALEHYGHNNDFRGKNCRECPHQKKCDYYWDITKDELATKLYVENEHHDGYIRDNCLWREEIDIFDKMSVQVRYANNVIVNYSLTTYSPFEGFRLALNGKHGRVETWEGIPWLEEQETDQSKVYEKEMGLTSHSTREEGRHELIIAKNFGDYQRIELPYIRKAHWGGDPILNAHVFKGIPPERNFGQKANFRDGAMSVLIGVAARKSIDEGRPVKIEELTDLKPQVKRMKA</sequence>
<dbReference type="AlphaFoldDB" id="A0A3N1NXS1"/>
<dbReference type="SUPFAM" id="SSF55347">
    <property type="entry name" value="Glyceraldehyde-3-phosphate dehydrogenase-like, C-terminal domain"/>
    <property type="match status" value="1"/>
</dbReference>
<dbReference type="EMBL" id="RJUK01000001">
    <property type="protein sequence ID" value="ROQ20973.1"/>
    <property type="molecule type" value="Genomic_DNA"/>
</dbReference>
<dbReference type="GO" id="GO:0000166">
    <property type="term" value="F:nucleotide binding"/>
    <property type="evidence" value="ECO:0007669"/>
    <property type="project" value="InterPro"/>
</dbReference>
<dbReference type="RefSeq" id="WP_123638037.1">
    <property type="nucleotide sequence ID" value="NZ_RJUK01000001.1"/>
</dbReference>
<comment type="caution">
    <text evidence="3">The sequence shown here is derived from an EMBL/GenBank/DDBJ whole genome shotgun (WGS) entry which is preliminary data.</text>
</comment>
<evidence type="ECO:0000313" key="4">
    <source>
        <dbReference type="Proteomes" id="UP000273643"/>
    </source>
</evidence>
<dbReference type="SUPFAM" id="SSF51735">
    <property type="entry name" value="NAD(P)-binding Rossmann-fold domains"/>
    <property type="match status" value="1"/>
</dbReference>
<name>A0A3N1NXS1_9GAMM</name>
<evidence type="ECO:0000259" key="1">
    <source>
        <dbReference type="Pfam" id="PF01408"/>
    </source>
</evidence>
<gene>
    <name evidence="3" type="ORF">EDC38_1594</name>
</gene>
<proteinExistence type="predicted"/>
<protein>
    <submittedName>
        <fullName evidence="3">Oxidoreductase family protein</fullName>
    </submittedName>
</protein>
<dbReference type="OrthoDB" id="9781031at2"/>
<dbReference type="PANTHER" id="PTHR43377">
    <property type="entry name" value="BILIVERDIN REDUCTASE A"/>
    <property type="match status" value="1"/>
</dbReference>
<dbReference type="PROSITE" id="PS51318">
    <property type="entry name" value="TAT"/>
    <property type="match status" value="1"/>
</dbReference>
<dbReference type="Proteomes" id="UP000273643">
    <property type="component" value="Unassembled WGS sequence"/>
</dbReference>
<dbReference type="InterPro" id="IPR036291">
    <property type="entry name" value="NAD(P)-bd_dom_sf"/>
</dbReference>
<feature type="domain" description="Gfo/Idh/MocA-like oxidoreductase C-terminal" evidence="2">
    <location>
        <begin position="177"/>
        <end position="461"/>
    </location>
</feature>
<dbReference type="InterPro" id="IPR000683">
    <property type="entry name" value="Gfo/Idh/MocA-like_OxRdtase_N"/>
</dbReference>
<dbReference type="Gene3D" id="3.30.360.10">
    <property type="entry name" value="Dihydrodipicolinate Reductase, domain 2"/>
    <property type="match status" value="1"/>
</dbReference>
<dbReference type="Gene3D" id="3.40.50.720">
    <property type="entry name" value="NAD(P)-binding Rossmann-like Domain"/>
    <property type="match status" value="1"/>
</dbReference>
<reference evidence="3 4" key="1">
    <citation type="submission" date="2018-11" db="EMBL/GenBank/DDBJ databases">
        <title>Genomic Encyclopedia of Type Strains, Phase IV (KMG-IV): sequencing the most valuable type-strain genomes for metagenomic binning, comparative biology and taxonomic classification.</title>
        <authorList>
            <person name="Goeker M."/>
        </authorList>
    </citation>
    <scope>NUCLEOTIDE SEQUENCE [LARGE SCALE GENOMIC DNA]</scope>
    <source>
        <strain evidence="3 4">DSM 16974</strain>
    </source>
</reference>
<dbReference type="Pfam" id="PF01408">
    <property type="entry name" value="GFO_IDH_MocA"/>
    <property type="match status" value="1"/>
</dbReference>
<dbReference type="PANTHER" id="PTHR43377:SF2">
    <property type="entry name" value="BINDING ROSSMANN FOLD OXIDOREDUCTASE, PUTATIVE (AFU_ORTHOLOGUE AFUA_4G00560)-RELATED"/>
    <property type="match status" value="1"/>
</dbReference>